<dbReference type="EMBL" id="KN833006">
    <property type="protein sequence ID" value="KIM80043.1"/>
    <property type="molecule type" value="Genomic_DNA"/>
</dbReference>
<evidence type="ECO:0000256" key="1">
    <source>
        <dbReference type="ARBA" id="ARBA00001947"/>
    </source>
</evidence>
<dbReference type="Gene3D" id="3.40.50.720">
    <property type="entry name" value="NAD(P)-binding Rossmann-like Domain"/>
    <property type="match status" value="1"/>
</dbReference>
<name>A0A0C3B1F0_PILCF</name>
<evidence type="ECO:0000256" key="7">
    <source>
        <dbReference type="ARBA" id="ARBA00023027"/>
    </source>
</evidence>
<dbReference type="SUPFAM" id="SSF51735">
    <property type="entry name" value="NAD(P)-binding Rossmann-fold domains"/>
    <property type="match status" value="1"/>
</dbReference>
<dbReference type="SMART" id="SM00829">
    <property type="entry name" value="PKS_ER"/>
    <property type="match status" value="1"/>
</dbReference>
<dbReference type="InterPro" id="IPR020843">
    <property type="entry name" value="ER"/>
</dbReference>
<dbReference type="InterPro" id="IPR013154">
    <property type="entry name" value="ADH-like_N"/>
</dbReference>
<dbReference type="Gene3D" id="3.90.180.10">
    <property type="entry name" value="Medium-chain alcohol dehydrogenases, catalytic domain"/>
    <property type="match status" value="1"/>
</dbReference>
<dbReference type="GO" id="GO:0005737">
    <property type="term" value="C:cytoplasm"/>
    <property type="evidence" value="ECO:0007669"/>
    <property type="project" value="TreeGrafter"/>
</dbReference>
<dbReference type="STRING" id="765440.A0A0C3B1F0"/>
<evidence type="ECO:0000259" key="9">
    <source>
        <dbReference type="SMART" id="SM00829"/>
    </source>
</evidence>
<keyword evidence="11" id="KW-1185">Reference proteome</keyword>
<dbReference type="InterPro" id="IPR002328">
    <property type="entry name" value="ADH_Zn_CS"/>
</dbReference>
<dbReference type="FunFam" id="3.40.50.720:FF:000039">
    <property type="entry name" value="Alcohol dehydrogenase AdhP"/>
    <property type="match status" value="1"/>
</dbReference>
<protein>
    <recommendedName>
        <fullName evidence="3">alcohol dehydrogenase</fullName>
        <ecNumber evidence="3">1.1.1.1</ecNumber>
    </recommendedName>
</protein>
<gene>
    <name evidence="10" type="ORF">PILCRDRAFT_822882</name>
</gene>
<evidence type="ECO:0000313" key="11">
    <source>
        <dbReference type="Proteomes" id="UP000054166"/>
    </source>
</evidence>
<dbReference type="InParanoid" id="A0A0C3B1F0"/>
<keyword evidence="5 8" id="KW-0862">Zinc</keyword>
<comment type="cofactor">
    <cofactor evidence="1 8">
        <name>Zn(2+)</name>
        <dbReference type="ChEBI" id="CHEBI:29105"/>
    </cofactor>
</comment>
<keyword evidence="7" id="KW-0520">NAD</keyword>
<evidence type="ECO:0000256" key="2">
    <source>
        <dbReference type="ARBA" id="ARBA00008072"/>
    </source>
</evidence>
<reference evidence="10 11" key="1">
    <citation type="submission" date="2014-04" db="EMBL/GenBank/DDBJ databases">
        <authorList>
            <consortium name="DOE Joint Genome Institute"/>
            <person name="Kuo A."/>
            <person name="Tarkka M."/>
            <person name="Buscot F."/>
            <person name="Kohler A."/>
            <person name="Nagy L.G."/>
            <person name="Floudas D."/>
            <person name="Copeland A."/>
            <person name="Barry K.W."/>
            <person name="Cichocki N."/>
            <person name="Veneault-Fourrey C."/>
            <person name="LaButti K."/>
            <person name="Lindquist E.A."/>
            <person name="Lipzen A."/>
            <person name="Lundell T."/>
            <person name="Morin E."/>
            <person name="Murat C."/>
            <person name="Sun H."/>
            <person name="Tunlid A."/>
            <person name="Henrissat B."/>
            <person name="Grigoriev I.V."/>
            <person name="Hibbett D.S."/>
            <person name="Martin F."/>
            <person name="Nordberg H.P."/>
            <person name="Cantor M.N."/>
            <person name="Hua S.X."/>
        </authorList>
    </citation>
    <scope>NUCLEOTIDE SEQUENCE [LARGE SCALE GENOMIC DNA]</scope>
    <source>
        <strain evidence="10 11">F 1598</strain>
    </source>
</reference>
<dbReference type="HOGENOM" id="CLU_026673_20_1_1"/>
<comment type="similarity">
    <text evidence="2 8">Belongs to the zinc-containing alcohol dehydrogenase family.</text>
</comment>
<dbReference type="Pfam" id="PF00107">
    <property type="entry name" value="ADH_zinc_N"/>
    <property type="match status" value="1"/>
</dbReference>
<sequence>MSTRIPETQCAAVMKVFGQDLVLETNHPVKQRSELAPGECLIKLEYAGVCHTDLHAKRGDLKRMPTLPRIGGHEGVGHVVAIGDHSLNETVKVGDRVGLKWLANTCMNCEMCRKGAEPNCSSNKSNGYSVDGTFADYIVSYIDYVTPIPKHLDSAAATPILCAGVTVYKGLKQSNTVVGNWVAIPGAGGGLGHLAVQYAVSMGLRVLAIDTGEQKRALALRLGAEKWIDFRESKSLIADVMAATDGLGPHAVIVSATTAAPFNQAIMYLRPTGTMVALGLATDAFLNVPISIIISKSIKIVGSMVGNRQDTIEALDIAAQGKVKCHYEQRTLNDINSIFTDMERGRIAGRIVVKL</sequence>
<keyword evidence="6" id="KW-0560">Oxidoreductase</keyword>
<dbReference type="PROSITE" id="PS00059">
    <property type="entry name" value="ADH_ZINC"/>
    <property type="match status" value="1"/>
</dbReference>
<proteinExistence type="inferred from homology"/>
<dbReference type="InterPro" id="IPR036291">
    <property type="entry name" value="NAD(P)-bd_dom_sf"/>
</dbReference>
<dbReference type="SUPFAM" id="SSF50129">
    <property type="entry name" value="GroES-like"/>
    <property type="match status" value="1"/>
</dbReference>
<accession>A0A0C3B1F0</accession>
<evidence type="ECO:0000256" key="6">
    <source>
        <dbReference type="ARBA" id="ARBA00023002"/>
    </source>
</evidence>
<feature type="domain" description="Enoyl reductase (ER)" evidence="9">
    <location>
        <begin position="18"/>
        <end position="353"/>
    </location>
</feature>
<evidence type="ECO:0000256" key="3">
    <source>
        <dbReference type="ARBA" id="ARBA00013190"/>
    </source>
</evidence>
<evidence type="ECO:0000256" key="4">
    <source>
        <dbReference type="ARBA" id="ARBA00022723"/>
    </source>
</evidence>
<dbReference type="PANTHER" id="PTHR42940">
    <property type="entry name" value="ALCOHOL DEHYDROGENASE 1-RELATED"/>
    <property type="match status" value="1"/>
</dbReference>
<dbReference type="InterPro" id="IPR011032">
    <property type="entry name" value="GroES-like_sf"/>
</dbReference>
<evidence type="ECO:0000256" key="5">
    <source>
        <dbReference type="ARBA" id="ARBA00022833"/>
    </source>
</evidence>
<dbReference type="GO" id="GO:0004022">
    <property type="term" value="F:alcohol dehydrogenase (NAD+) activity"/>
    <property type="evidence" value="ECO:0007669"/>
    <property type="project" value="UniProtKB-EC"/>
</dbReference>
<reference evidence="11" key="2">
    <citation type="submission" date="2015-01" db="EMBL/GenBank/DDBJ databases">
        <title>Evolutionary Origins and Diversification of the Mycorrhizal Mutualists.</title>
        <authorList>
            <consortium name="DOE Joint Genome Institute"/>
            <consortium name="Mycorrhizal Genomics Consortium"/>
            <person name="Kohler A."/>
            <person name="Kuo A."/>
            <person name="Nagy L.G."/>
            <person name="Floudas D."/>
            <person name="Copeland A."/>
            <person name="Barry K.W."/>
            <person name="Cichocki N."/>
            <person name="Veneault-Fourrey C."/>
            <person name="LaButti K."/>
            <person name="Lindquist E.A."/>
            <person name="Lipzen A."/>
            <person name="Lundell T."/>
            <person name="Morin E."/>
            <person name="Murat C."/>
            <person name="Riley R."/>
            <person name="Ohm R."/>
            <person name="Sun H."/>
            <person name="Tunlid A."/>
            <person name="Henrissat B."/>
            <person name="Grigoriev I.V."/>
            <person name="Hibbett D.S."/>
            <person name="Martin F."/>
        </authorList>
    </citation>
    <scope>NUCLEOTIDE SEQUENCE [LARGE SCALE GENOMIC DNA]</scope>
    <source>
        <strain evidence="11">F 1598</strain>
    </source>
</reference>
<organism evidence="10 11">
    <name type="scientific">Piloderma croceum (strain F 1598)</name>
    <dbReference type="NCBI Taxonomy" id="765440"/>
    <lineage>
        <taxon>Eukaryota</taxon>
        <taxon>Fungi</taxon>
        <taxon>Dikarya</taxon>
        <taxon>Basidiomycota</taxon>
        <taxon>Agaricomycotina</taxon>
        <taxon>Agaricomycetes</taxon>
        <taxon>Agaricomycetidae</taxon>
        <taxon>Atheliales</taxon>
        <taxon>Atheliaceae</taxon>
        <taxon>Piloderma</taxon>
    </lineage>
</organism>
<dbReference type="Proteomes" id="UP000054166">
    <property type="component" value="Unassembled WGS sequence"/>
</dbReference>
<dbReference type="GO" id="GO:0008270">
    <property type="term" value="F:zinc ion binding"/>
    <property type="evidence" value="ECO:0007669"/>
    <property type="project" value="InterPro"/>
</dbReference>
<dbReference type="EC" id="1.1.1.1" evidence="3"/>
<dbReference type="FunCoup" id="A0A0C3B1F0">
    <property type="interactions" value="283"/>
</dbReference>
<evidence type="ECO:0000256" key="8">
    <source>
        <dbReference type="RuleBase" id="RU361277"/>
    </source>
</evidence>
<dbReference type="CDD" id="cd08297">
    <property type="entry name" value="CAD3"/>
    <property type="match status" value="1"/>
</dbReference>
<dbReference type="Pfam" id="PF08240">
    <property type="entry name" value="ADH_N"/>
    <property type="match status" value="1"/>
</dbReference>
<dbReference type="OrthoDB" id="1879366at2759"/>
<dbReference type="PANTHER" id="PTHR42940:SF3">
    <property type="entry name" value="ALCOHOL DEHYDROGENASE 1-RELATED"/>
    <property type="match status" value="1"/>
</dbReference>
<evidence type="ECO:0000313" key="10">
    <source>
        <dbReference type="EMBL" id="KIM80043.1"/>
    </source>
</evidence>
<keyword evidence="4 8" id="KW-0479">Metal-binding</keyword>
<dbReference type="AlphaFoldDB" id="A0A0C3B1F0"/>
<dbReference type="InterPro" id="IPR013149">
    <property type="entry name" value="ADH-like_C"/>
</dbReference>